<dbReference type="OrthoDB" id="5291616at2"/>
<evidence type="ECO:0000256" key="2">
    <source>
        <dbReference type="ARBA" id="ARBA00012438"/>
    </source>
</evidence>
<dbReference type="InterPro" id="IPR036890">
    <property type="entry name" value="HATPase_C_sf"/>
</dbReference>
<dbReference type="RefSeq" id="WP_071896642.1">
    <property type="nucleotide sequence ID" value="NZ_MPIN01000001.1"/>
</dbReference>
<dbReference type="InterPro" id="IPR011006">
    <property type="entry name" value="CheY-like_superfamily"/>
</dbReference>
<dbReference type="PRINTS" id="PR00344">
    <property type="entry name" value="BCTRLSENSOR"/>
</dbReference>
<dbReference type="SUPFAM" id="SSF52172">
    <property type="entry name" value="CheY-like"/>
    <property type="match status" value="2"/>
</dbReference>
<keyword evidence="3 4" id="KW-0597">Phosphoprotein</keyword>
<feature type="modified residue" description="4-aspartylphosphate" evidence="4">
    <location>
        <position position="57"/>
    </location>
</feature>
<evidence type="ECO:0000256" key="4">
    <source>
        <dbReference type="PROSITE-ProRule" id="PRU00169"/>
    </source>
</evidence>
<feature type="domain" description="Response regulatory" evidence="6">
    <location>
        <begin position="392"/>
        <end position="508"/>
    </location>
</feature>
<gene>
    <name evidence="7" type="ORF">BON30_04985</name>
</gene>
<dbReference type="PANTHER" id="PTHR43065:SF50">
    <property type="entry name" value="HISTIDINE KINASE"/>
    <property type="match status" value="1"/>
</dbReference>
<dbReference type="STRING" id="83449.BON30_04985"/>
<dbReference type="CDD" id="cd00082">
    <property type="entry name" value="HisKA"/>
    <property type="match status" value="1"/>
</dbReference>
<dbReference type="EMBL" id="MPIN01000001">
    <property type="protein sequence ID" value="OJH42547.1"/>
    <property type="molecule type" value="Genomic_DNA"/>
</dbReference>
<proteinExistence type="predicted"/>
<dbReference type="Pfam" id="PF00072">
    <property type="entry name" value="Response_reg"/>
    <property type="match status" value="2"/>
</dbReference>
<dbReference type="SMART" id="SM00448">
    <property type="entry name" value="REC"/>
    <property type="match status" value="2"/>
</dbReference>
<dbReference type="SMART" id="SM00387">
    <property type="entry name" value="HATPase_c"/>
    <property type="match status" value="1"/>
</dbReference>
<evidence type="ECO:0000259" key="6">
    <source>
        <dbReference type="PROSITE" id="PS50110"/>
    </source>
</evidence>
<reference evidence="8" key="1">
    <citation type="submission" date="2016-11" db="EMBL/GenBank/DDBJ databases">
        <authorList>
            <person name="Shukria A."/>
            <person name="Stevens D.C."/>
        </authorList>
    </citation>
    <scope>NUCLEOTIDE SEQUENCE [LARGE SCALE GENOMIC DNA]</scope>
    <source>
        <strain evidence="8">Cbfe23</strain>
    </source>
</reference>
<evidence type="ECO:0000313" key="8">
    <source>
        <dbReference type="Proteomes" id="UP000182229"/>
    </source>
</evidence>
<evidence type="ECO:0000256" key="1">
    <source>
        <dbReference type="ARBA" id="ARBA00000085"/>
    </source>
</evidence>
<feature type="domain" description="Histidine kinase" evidence="5">
    <location>
        <begin position="152"/>
        <end position="374"/>
    </location>
</feature>
<dbReference type="Pfam" id="PF00512">
    <property type="entry name" value="HisKA"/>
    <property type="match status" value="1"/>
</dbReference>
<evidence type="ECO:0000313" key="7">
    <source>
        <dbReference type="EMBL" id="OJH42547.1"/>
    </source>
</evidence>
<feature type="modified residue" description="4-aspartylphosphate" evidence="4">
    <location>
        <position position="441"/>
    </location>
</feature>
<dbReference type="PANTHER" id="PTHR43065">
    <property type="entry name" value="SENSOR HISTIDINE KINASE"/>
    <property type="match status" value="1"/>
</dbReference>
<dbReference type="InterPro" id="IPR003661">
    <property type="entry name" value="HisK_dim/P_dom"/>
</dbReference>
<evidence type="ECO:0000256" key="3">
    <source>
        <dbReference type="ARBA" id="ARBA00022553"/>
    </source>
</evidence>
<keyword evidence="8" id="KW-1185">Reference proteome</keyword>
<dbReference type="Gene3D" id="3.40.50.2300">
    <property type="match status" value="2"/>
</dbReference>
<dbReference type="AlphaFoldDB" id="A0A1L9BJX7"/>
<dbReference type="SUPFAM" id="SSF55874">
    <property type="entry name" value="ATPase domain of HSP90 chaperone/DNA topoisomerase II/histidine kinase"/>
    <property type="match status" value="1"/>
</dbReference>
<name>A0A1L9BJX7_9BACT</name>
<feature type="domain" description="Response regulatory" evidence="6">
    <location>
        <begin position="6"/>
        <end position="122"/>
    </location>
</feature>
<dbReference type="SMART" id="SM00388">
    <property type="entry name" value="HisKA"/>
    <property type="match status" value="1"/>
</dbReference>
<dbReference type="EC" id="2.7.13.3" evidence="2"/>
<dbReference type="Gene3D" id="3.30.565.10">
    <property type="entry name" value="Histidine kinase-like ATPase, C-terminal domain"/>
    <property type="match status" value="1"/>
</dbReference>
<comment type="catalytic activity">
    <reaction evidence="1">
        <text>ATP + protein L-histidine = ADP + protein N-phospho-L-histidine.</text>
        <dbReference type="EC" id="2.7.13.3"/>
    </reaction>
</comment>
<dbReference type="GO" id="GO:0000155">
    <property type="term" value="F:phosphorelay sensor kinase activity"/>
    <property type="evidence" value="ECO:0007669"/>
    <property type="project" value="InterPro"/>
</dbReference>
<dbReference type="InterPro" id="IPR036097">
    <property type="entry name" value="HisK_dim/P_sf"/>
</dbReference>
<reference evidence="7 8" key="2">
    <citation type="submission" date="2016-12" db="EMBL/GenBank/DDBJ databases">
        <title>Draft Genome Sequence of Cystobacter ferrugineus Strain Cbfe23.</title>
        <authorList>
            <person name="Akbar S."/>
            <person name="Dowd S.E."/>
            <person name="Stevens D.C."/>
        </authorList>
    </citation>
    <scope>NUCLEOTIDE SEQUENCE [LARGE SCALE GENOMIC DNA]</scope>
    <source>
        <strain evidence="7 8">Cbfe23</strain>
    </source>
</reference>
<evidence type="ECO:0000259" key="5">
    <source>
        <dbReference type="PROSITE" id="PS50109"/>
    </source>
</evidence>
<comment type="caution">
    <text evidence="7">The sequence shown here is derived from an EMBL/GenBank/DDBJ whole genome shotgun (WGS) entry which is preliminary data.</text>
</comment>
<sequence>MATPLKLLLVEDLEDDALMVLRELRRGGYDITHTRVETAEAFTQALDQGAWDAIIADYALPRFDALAAFRLVKQRGLDLPFLIVSGQMGEDTAVAAMKAGVHDFLLKDRLGRLGPAMARELREAGVRAERRGMQEQLLLSDRLASLGLLSASVAHEINNPLASLMANLDFLLEERGEREPGPAEGPDSEQEQALIDSRMCADRIREIVRDIKVFSRPEDKQRGPLDVHRVLDSSLRMAWNHVSHRARVIKEYNATSQVLGGEGPLGQIFLNLLINAADAVADGPGIAREIRLVTREEEATGQVRVEVHDTGRGIPPELRERIFEPFFTTKPVGVGTGLGLSICRRLALELGAQFGVESEMGRGSVFHLLLPRADALAPQPSRELLTPAQPRCVLVLDDEAMVGRALQRLLGTPCDVHVLVQGTTALARVAAGQRFDVILCDLLMPEMDGPQFYEMLLQLAPDQAQRVIFMTGGAITERTRAFLDSTGRPCLDKPIEVRKLRAQMAALPPLEPRALA</sequence>
<dbReference type="Proteomes" id="UP000182229">
    <property type="component" value="Unassembled WGS sequence"/>
</dbReference>
<dbReference type="SUPFAM" id="SSF47384">
    <property type="entry name" value="Homodimeric domain of signal transducing histidine kinase"/>
    <property type="match status" value="1"/>
</dbReference>
<dbReference type="Gene3D" id="1.10.287.130">
    <property type="match status" value="1"/>
</dbReference>
<accession>A0A1L9BJX7</accession>
<dbReference type="PROSITE" id="PS50110">
    <property type="entry name" value="RESPONSE_REGULATORY"/>
    <property type="match status" value="2"/>
</dbReference>
<dbReference type="Pfam" id="PF02518">
    <property type="entry name" value="HATPase_c"/>
    <property type="match status" value="1"/>
</dbReference>
<dbReference type="InterPro" id="IPR004358">
    <property type="entry name" value="Sig_transdc_His_kin-like_C"/>
</dbReference>
<organism evidence="7 8">
    <name type="scientific">Cystobacter ferrugineus</name>
    <dbReference type="NCBI Taxonomy" id="83449"/>
    <lineage>
        <taxon>Bacteria</taxon>
        <taxon>Pseudomonadati</taxon>
        <taxon>Myxococcota</taxon>
        <taxon>Myxococcia</taxon>
        <taxon>Myxococcales</taxon>
        <taxon>Cystobacterineae</taxon>
        <taxon>Archangiaceae</taxon>
        <taxon>Cystobacter</taxon>
    </lineage>
</organism>
<dbReference type="InterPro" id="IPR003594">
    <property type="entry name" value="HATPase_dom"/>
</dbReference>
<dbReference type="InterPro" id="IPR005467">
    <property type="entry name" value="His_kinase_dom"/>
</dbReference>
<dbReference type="InterPro" id="IPR001789">
    <property type="entry name" value="Sig_transdc_resp-reg_receiver"/>
</dbReference>
<protein>
    <recommendedName>
        <fullName evidence="2">histidine kinase</fullName>
        <ecNumber evidence="2">2.7.13.3</ecNumber>
    </recommendedName>
</protein>
<dbReference type="PROSITE" id="PS50109">
    <property type="entry name" value="HIS_KIN"/>
    <property type="match status" value="1"/>
</dbReference>